<name>A0A3M0AGL4_9GAMM</name>
<reference evidence="1 2" key="1">
    <citation type="submission" date="2018-10" db="EMBL/GenBank/DDBJ databases">
        <title>Genomic Encyclopedia of Type Strains, Phase IV (KMG-IV): sequencing the most valuable type-strain genomes for metagenomic binning, comparative biology and taxonomic classification.</title>
        <authorList>
            <person name="Goeker M."/>
        </authorList>
    </citation>
    <scope>NUCLEOTIDE SEQUENCE [LARGE SCALE GENOMIC DNA]</scope>
    <source>
        <strain evidence="1 2">DSM 25080</strain>
    </source>
</reference>
<evidence type="ECO:0000313" key="2">
    <source>
        <dbReference type="Proteomes" id="UP000267187"/>
    </source>
</evidence>
<keyword evidence="2" id="KW-1185">Reference proteome</keyword>
<dbReference type="AlphaFoldDB" id="A0A3M0AGL4"/>
<evidence type="ECO:0000313" key="1">
    <source>
        <dbReference type="EMBL" id="RMA82699.1"/>
    </source>
</evidence>
<accession>A0A3M0AGL4</accession>
<dbReference type="Proteomes" id="UP000267187">
    <property type="component" value="Unassembled WGS sequence"/>
</dbReference>
<organism evidence="1 2">
    <name type="scientific">Umboniibacter marinipuniceus</name>
    <dbReference type="NCBI Taxonomy" id="569599"/>
    <lineage>
        <taxon>Bacteria</taxon>
        <taxon>Pseudomonadati</taxon>
        <taxon>Pseudomonadota</taxon>
        <taxon>Gammaproteobacteria</taxon>
        <taxon>Cellvibrionales</taxon>
        <taxon>Cellvibrionaceae</taxon>
        <taxon>Umboniibacter</taxon>
    </lineage>
</organism>
<sequence length="463" mass="52847">MTCLTKTLPQTKQLIATEIKAAFGNGVNIEAANDATNLLYALGVTLPRNGERVSLHATAQHLGITIQRHWNGASREAITKVKEALPLCDESCTCAVEAYRIELECELRKTAKKNKRVKELMVTRDASKRQYFVHVLVDIADSEPEWTKWAQSGKKDSIRRIKKLGNQKSPRGQHLTTAYFAEIEREANERLSKVDPWGVFSIQSIRPHDSSKGRSQFMANYKQMEYFPLQLMFLNTPEAITSMNTLRSTKLSENSILKMIQCRTLQLRLRLSLRAKELTPGNFVYSVRGKEKKCLTLTDVSQNLELKVYPSNDEVGVPSLRNIDQFAHVTSSEYVVYAYAFRYVLSENFNVPLIKFGYTKIDWREDDSRDYLKRIIQQRGSYLDQLSGDTKDVVLIGYQVCDNALAAKNLEQRIKRETEPFDFQRFAPEEFVGRVRKGSELRSTKARGTVLKLLSDDKTSHAA</sequence>
<dbReference type="EMBL" id="REFJ01000001">
    <property type="protein sequence ID" value="RMA82699.1"/>
    <property type="molecule type" value="Genomic_DNA"/>
</dbReference>
<dbReference type="RefSeq" id="WP_121876011.1">
    <property type="nucleotide sequence ID" value="NZ_REFJ01000001.1"/>
</dbReference>
<gene>
    <name evidence="1" type="ORF">DFR27_0656</name>
</gene>
<proteinExistence type="predicted"/>
<comment type="caution">
    <text evidence="1">The sequence shown here is derived from an EMBL/GenBank/DDBJ whole genome shotgun (WGS) entry which is preliminary data.</text>
</comment>
<protein>
    <submittedName>
        <fullName evidence="1">Uncharacterized protein</fullName>
    </submittedName>
</protein>